<evidence type="ECO:0000256" key="6">
    <source>
        <dbReference type="ARBA" id="ARBA00023180"/>
    </source>
</evidence>
<dbReference type="GO" id="GO:0009805">
    <property type="term" value="P:coumarin biosynthetic process"/>
    <property type="evidence" value="ECO:0007669"/>
    <property type="project" value="UniProtKB-ARBA"/>
</dbReference>
<accession>A0AAD2A442</accession>
<gene>
    <name evidence="8" type="ORF">FPE_LOCUS28482</name>
</gene>
<dbReference type="Proteomes" id="UP000834106">
    <property type="component" value="Chromosome 18"/>
</dbReference>
<reference evidence="8" key="1">
    <citation type="submission" date="2023-05" db="EMBL/GenBank/DDBJ databases">
        <authorList>
            <person name="Huff M."/>
        </authorList>
    </citation>
    <scope>NUCLEOTIDE SEQUENCE</scope>
</reference>
<organism evidence="8 9">
    <name type="scientific">Fraxinus pennsylvanica</name>
    <dbReference type="NCBI Taxonomy" id="56036"/>
    <lineage>
        <taxon>Eukaryota</taxon>
        <taxon>Viridiplantae</taxon>
        <taxon>Streptophyta</taxon>
        <taxon>Embryophyta</taxon>
        <taxon>Tracheophyta</taxon>
        <taxon>Spermatophyta</taxon>
        <taxon>Magnoliopsida</taxon>
        <taxon>eudicotyledons</taxon>
        <taxon>Gunneridae</taxon>
        <taxon>Pentapetalae</taxon>
        <taxon>asterids</taxon>
        <taxon>lamiids</taxon>
        <taxon>Lamiales</taxon>
        <taxon>Oleaceae</taxon>
        <taxon>Oleeae</taxon>
        <taxon>Fraxinus</taxon>
    </lineage>
</organism>
<dbReference type="AlphaFoldDB" id="A0AAD2A442"/>
<evidence type="ECO:0000256" key="3">
    <source>
        <dbReference type="ARBA" id="ARBA00022729"/>
    </source>
</evidence>
<dbReference type="Gene3D" id="3.40.50.1110">
    <property type="entry name" value="SGNH hydrolase"/>
    <property type="match status" value="1"/>
</dbReference>
<dbReference type="Pfam" id="PF03171">
    <property type="entry name" value="2OG-FeII_Oxy"/>
    <property type="match status" value="1"/>
</dbReference>
<dbReference type="Pfam" id="PF14226">
    <property type="entry name" value="DIOX_N"/>
    <property type="match status" value="1"/>
</dbReference>
<evidence type="ECO:0000313" key="9">
    <source>
        <dbReference type="Proteomes" id="UP000834106"/>
    </source>
</evidence>
<name>A0AAD2A442_9LAMI</name>
<evidence type="ECO:0000259" key="7">
    <source>
        <dbReference type="PROSITE" id="PS51471"/>
    </source>
</evidence>
<evidence type="ECO:0000256" key="5">
    <source>
        <dbReference type="ARBA" id="ARBA00023004"/>
    </source>
</evidence>
<keyword evidence="5" id="KW-0408">Iron</keyword>
<dbReference type="InterPro" id="IPR036514">
    <property type="entry name" value="SGNH_hydro_sf"/>
</dbReference>
<dbReference type="Pfam" id="PF00657">
    <property type="entry name" value="Lipase_GDSL"/>
    <property type="match status" value="1"/>
</dbReference>
<dbReference type="GO" id="GO:0002238">
    <property type="term" value="P:response to molecule of fungal origin"/>
    <property type="evidence" value="ECO:0007669"/>
    <property type="project" value="UniProtKB-ARBA"/>
</dbReference>
<dbReference type="GO" id="GO:0016788">
    <property type="term" value="F:hydrolase activity, acting on ester bonds"/>
    <property type="evidence" value="ECO:0007669"/>
    <property type="project" value="InterPro"/>
</dbReference>
<keyword evidence="9" id="KW-1185">Reference proteome</keyword>
<evidence type="ECO:0000313" key="8">
    <source>
        <dbReference type="EMBL" id="CAI9781052.1"/>
    </source>
</evidence>
<feature type="domain" description="Fe2OG dioxygenase" evidence="7">
    <location>
        <begin position="168"/>
        <end position="311"/>
    </location>
</feature>
<dbReference type="PANTHER" id="PTHR22835:SF158">
    <property type="entry name" value="GDSL ESTERASE_LIPASE LIP-4-LIKE ISOFORM X1"/>
    <property type="match status" value="1"/>
</dbReference>
<keyword evidence="4" id="KW-0378">Hydrolase</keyword>
<dbReference type="InterPro" id="IPR005123">
    <property type="entry name" value="Oxoglu/Fe-dep_dioxygenase_dom"/>
</dbReference>
<evidence type="ECO:0000256" key="1">
    <source>
        <dbReference type="ARBA" id="ARBA00008668"/>
    </source>
</evidence>
<dbReference type="CDD" id="cd01837">
    <property type="entry name" value="SGNH_plant_lipase_like"/>
    <property type="match status" value="1"/>
</dbReference>
<dbReference type="SUPFAM" id="SSF52266">
    <property type="entry name" value="SGNH hydrolase"/>
    <property type="match status" value="1"/>
</dbReference>
<dbReference type="GO" id="GO:0046872">
    <property type="term" value="F:metal ion binding"/>
    <property type="evidence" value="ECO:0007669"/>
    <property type="project" value="UniProtKB-KW"/>
</dbReference>
<dbReference type="PROSITE" id="PS51471">
    <property type="entry name" value="FE2OG_OXY"/>
    <property type="match status" value="1"/>
</dbReference>
<dbReference type="SUPFAM" id="SSF51197">
    <property type="entry name" value="Clavaminate synthase-like"/>
    <property type="match status" value="1"/>
</dbReference>
<evidence type="ECO:0000256" key="4">
    <source>
        <dbReference type="ARBA" id="ARBA00022801"/>
    </source>
</evidence>
<dbReference type="Gene3D" id="2.60.120.330">
    <property type="entry name" value="B-lactam Antibiotic, Isopenicillin N Synthase, Chain"/>
    <property type="match status" value="1"/>
</dbReference>
<dbReference type="InterPro" id="IPR026992">
    <property type="entry name" value="DIOX_N"/>
</dbReference>
<dbReference type="InterPro" id="IPR001087">
    <property type="entry name" value="GDSL"/>
</dbReference>
<dbReference type="PRINTS" id="PR00682">
    <property type="entry name" value="IPNSYNTHASE"/>
</dbReference>
<keyword evidence="3" id="KW-0732">Signal</keyword>
<sequence length="590" mass="65360">MVVPSPTPLRSKITRALGIPVIDLSLERSKLSELVVKACEEFGFFQVINHGVPKEIISRVENEGRQFFSKPAFEKQLSVPPSPFGYGCKNIGFNGDKGELEYILLEANPQSICQRSISISTNPQNFSSAVNDYIQATRNLACDILDLVAERLSVEDKSVLSQLIRDVNSDSCFRINHYPSANINSMEDWNPAAPKLFEHSKTRIGFGEHSDPQILTILRSNDVGGLQICSRDGLWIPVLPDSNQFCVFVGDAFQCNRNPVIFNFGDSNSDTGGYAVALGLNLGDPDARTFFHQPTGRLCDGRLIIDFLCESLNTNYLTPYLESLAPNFTTGANFAICGSSTLPRSVPFSLHIQFREFKRFQNRSLELGSKGFKNLVGEKDFKNAIYSIDIGQNDLANAFTYLSYADVVKKIPSFISEIRDVMLGIYEVGGRNFWVHNTGPLGCLPAKLATRNTNANDFDEYGCIKSLNEAAKAYNMMLNALCEQLRSQTKGTTIVYVDIYSIKYNLISNSASYGFENPLMACCGYGGVPYNYNANITCRSSGFSVCEEGTRYVSWDGIHYTEAANAIVASKILSTDYSTPPLNFNYFCSA</sequence>
<dbReference type="InterPro" id="IPR035669">
    <property type="entry name" value="SGNH_plant_lipase-like"/>
</dbReference>
<dbReference type="GO" id="GO:0016706">
    <property type="term" value="F:2-oxoglutarate-dependent dioxygenase activity"/>
    <property type="evidence" value="ECO:0007669"/>
    <property type="project" value="UniProtKB-ARBA"/>
</dbReference>
<dbReference type="PANTHER" id="PTHR22835">
    <property type="entry name" value="ZINC FINGER FYVE DOMAIN CONTAINING PROTEIN"/>
    <property type="match status" value="1"/>
</dbReference>
<proteinExistence type="inferred from homology"/>
<keyword evidence="6" id="KW-0325">Glycoprotein</keyword>
<keyword evidence="2" id="KW-0479">Metal-binding</keyword>
<dbReference type="InterPro" id="IPR027443">
    <property type="entry name" value="IPNS-like_sf"/>
</dbReference>
<dbReference type="EMBL" id="OU503053">
    <property type="protein sequence ID" value="CAI9781052.1"/>
    <property type="molecule type" value="Genomic_DNA"/>
</dbReference>
<evidence type="ECO:0000256" key="2">
    <source>
        <dbReference type="ARBA" id="ARBA00022723"/>
    </source>
</evidence>
<dbReference type="InterPro" id="IPR044861">
    <property type="entry name" value="IPNS-like_FE2OG_OXY"/>
</dbReference>
<comment type="similarity">
    <text evidence="1">Belongs to the 'GDSL' lipolytic enzyme family.</text>
</comment>
<protein>
    <recommendedName>
        <fullName evidence="7">Fe2OG dioxygenase domain-containing protein</fullName>
    </recommendedName>
</protein>